<evidence type="ECO:0000313" key="3">
    <source>
        <dbReference type="EMBL" id="AYF98375.1"/>
    </source>
</evidence>
<feature type="compositionally biased region" description="Basic and acidic residues" evidence="1">
    <location>
        <begin position="109"/>
        <end position="151"/>
    </location>
</feature>
<feature type="compositionally biased region" description="Basic and acidic residues" evidence="1">
    <location>
        <begin position="161"/>
        <end position="190"/>
    </location>
</feature>
<dbReference type="RefSeq" id="WP_120762722.1">
    <property type="nucleotide sequence ID" value="NZ_CP032630.1"/>
</dbReference>
<dbReference type="EMBL" id="CP032630">
    <property type="protein sequence ID" value="AYF98375.1"/>
    <property type="molecule type" value="Genomic_DNA"/>
</dbReference>
<dbReference type="Proteomes" id="UP000278886">
    <property type="component" value="Chromosome"/>
</dbReference>
<evidence type="ECO:0000256" key="1">
    <source>
        <dbReference type="SAM" id="MobiDB-lite"/>
    </source>
</evidence>
<dbReference type="AlphaFoldDB" id="A0A387BB86"/>
<name>A0A387BB86_9MICO</name>
<dbReference type="KEGG" id="lyd:D7I47_08960"/>
<feature type="compositionally biased region" description="Gly residues" evidence="1">
    <location>
        <begin position="191"/>
        <end position="208"/>
    </location>
</feature>
<feature type="chain" id="PRO_5017213539" evidence="2">
    <location>
        <begin position="30"/>
        <end position="208"/>
    </location>
</feature>
<accession>A0A387BB86</accession>
<evidence type="ECO:0000313" key="4">
    <source>
        <dbReference type="Proteomes" id="UP000278886"/>
    </source>
</evidence>
<protein>
    <submittedName>
        <fullName evidence="3">Uncharacterized protein</fullName>
    </submittedName>
</protein>
<gene>
    <name evidence="3" type="ORF">D7I47_08960</name>
</gene>
<feature type="region of interest" description="Disordered" evidence="1">
    <location>
        <begin position="44"/>
        <end position="208"/>
    </location>
</feature>
<proteinExistence type="predicted"/>
<sequence>MKRTGIFALAASCALGVTALVGGVGYASALDVAEQAGTTLDVSGVSTVESSTTEVADSTTLGTEGAEEEPTAEPTDPATEEPSDDDGTADQGSGDVDEVDPSDPVVLPGKDKDHSGKDCGKGWHDGTKDDSAVAGDDTGKWDNWSDKKGEDSTDPATGSGADKDHSWKDGDRSDKGGDRSRSDRGGDRGHSGWGGQGGGRGGGHGGRH</sequence>
<feature type="signal peptide" evidence="2">
    <location>
        <begin position="1"/>
        <end position="29"/>
    </location>
</feature>
<feature type="compositionally biased region" description="Acidic residues" evidence="1">
    <location>
        <begin position="78"/>
        <end position="88"/>
    </location>
</feature>
<feature type="compositionally biased region" description="Low complexity" evidence="1">
    <location>
        <begin position="44"/>
        <end position="64"/>
    </location>
</feature>
<evidence type="ECO:0000256" key="2">
    <source>
        <dbReference type="SAM" id="SignalP"/>
    </source>
</evidence>
<keyword evidence="2" id="KW-0732">Signal</keyword>
<reference evidence="4" key="1">
    <citation type="submission" date="2018-09" db="EMBL/GenBank/DDBJ databases">
        <title>Genome sequencing of strain 2DFWR-13.</title>
        <authorList>
            <person name="Heo J."/>
            <person name="Kim S.-J."/>
            <person name="Kwon S.-W."/>
        </authorList>
    </citation>
    <scope>NUCLEOTIDE SEQUENCE [LARGE SCALE GENOMIC DNA]</scope>
    <source>
        <strain evidence="4">2DFWR-13</strain>
    </source>
</reference>
<organism evidence="3 4">
    <name type="scientific">Protaetiibacter intestinalis</name>
    <dbReference type="NCBI Taxonomy" id="2419774"/>
    <lineage>
        <taxon>Bacteria</taxon>
        <taxon>Bacillati</taxon>
        <taxon>Actinomycetota</taxon>
        <taxon>Actinomycetes</taxon>
        <taxon>Micrococcales</taxon>
        <taxon>Microbacteriaceae</taxon>
        <taxon>Protaetiibacter</taxon>
    </lineage>
</organism>
<keyword evidence="4" id="KW-1185">Reference proteome</keyword>